<sequence>MASHSGSGTVEMRAVVELLKEAGIPCCIVGTHSLGYYGAGRVPIYWELCVPEDRLNEAAELFKSEPLSQKYEPWPVNAPVPCSIVHTFPRFHLKGVHFLFFLVPSSDWPGVSCDPSHCETSVMGLPYPKLEYLAQALLDTQRWVDLEDLVDGMNLSEEWGEQNLDLDREYSLEYAEWKNARIRASIPETPYSDLMELNENPTSLREIWQDIVRTKERRIGLELPKDQYLTRFWPIGAKDPRLRERHTF</sequence>
<gene>
    <name evidence="1" type="ORF">QBC37DRAFT_325478</name>
</gene>
<keyword evidence="2" id="KW-1185">Reference proteome</keyword>
<evidence type="ECO:0000313" key="2">
    <source>
        <dbReference type="Proteomes" id="UP001301769"/>
    </source>
</evidence>
<protein>
    <submittedName>
        <fullName evidence="1">Uncharacterized protein</fullName>
    </submittedName>
</protein>
<evidence type="ECO:0000313" key="1">
    <source>
        <dbReference type="EMBL" id="KAK4208565.1"/>
    </source>
</evidence>
<dbReference type="EMBL" id="MU858238">
    <property type="protein sequence ID" value="KAK4208565.1"/>
    <property type="molecule type" value="Genomic_DNA"/>
</dbReference>
<name>A0AAN6XZQ1_9PEZI</name>
<dbReference type="AlphaFoldDB" id="A0AAN6XZQ1"/>
<reference evidence="1" key="1">
    <citation type="journal article" date="2023" name="Mol. Phylogenet. Evol.">
        <title>Genome-scale phylogeny and comparative genomics of the fungal order Sordariales.</title>
        <authorList>
            <person name="Hensen N."/>
            <person name="Bonometti L."/>
            <person name="Westerberg I."/>
            <person name="Brannstrom I.O."/>
            <person name="Guillou S."/>
            <person name="Cros-Aarteil S."/>
            <person name="Calhoun S."/>
            <person name="Haridas S."/>
            <person name="Kuo A."/>
            <person name="Mondo S."/>
            <person name="Pangilinan J."/>
            <person name="Riley R."/>
            <person name="LaButti K."/>
            <person name="Andreopoulos B."/>
            <person name="Lipzen A."/>
            <person name="Chen C."/>
            <person name="Yan M."/>
            <person name="Daum C."/>
            <person name="Ng V."/>
            <person name="Clum A."/>
            <person name="Steindorff A."/>
            <person name="Ohm R.A."/>
            <person name="Martin F."/>
            <person name="Silar P."/>
            <person name="Natvig D.O."/>
            <person name="Lalanne C."/>
            <person name="Gautier V."/>
            <person name="Ament-Velasquez S.L."/>
            <person name="Kruys A."/>
            <person name="Hutchinson M.I."/>
            <person name="Powell A.J."/>
            <person name="Barry K."/>
            <person name="Miller A.N."/>
            <person name="Grigoriev I.V."/>
            <person name="Debuchy R."/>
            <person name="Gladieux P."/>
            <person name="Hiltunen Thoren M."/>
            <person name="Johannesson H."/>
        </authorList>
    </citation>
    <scope>NUCLEOTIDE SEQUENCE</scope>
    <source>
        <strain evidence="1">PSN293</strain>
    </source>
</reference>
<accession>A0AAN6XZQ1</accession>
<proteinExistence type="predicted"/>
<comment type="caution">
    <text evidence="1">The sequence shown here is derived from an EMBL/GenBank/DDBJ whole genome shotgun (WGS) entry which is preliminary data.</text>
</comment>
<reference evidence="1" key="2">
    <citation type="submission" date="2023-05" db="EMBL/GenBank/DDBJ databases">
        <authorList>
            <consortium name="Lawrence Berkeley National Laboratory"/>
            <person name="Steindorff A."/>
            <person name="Hensen N."/>
            <person name="Bonometti L."/>
            <person name="Westerberg I."/>
            <person name="Brannstrom I.O."/>
            <person name="Guillou S."/>
            <person name="Cros-Aarteil S."/>
            <person name="Calhoun S."/>
            <person name="Haridas S."/>
            <person name="Kuo A."/>
            <person name="Mondo S."/>
            <person name="Pangilinan J."/>
            <person name="Riley R."/>
            <person name="Labutti K."/>
            <person name="Andreopoulos B."/>
            <person name="Lipzen A."/>
            <person name="Chen C."/>
            <person name="Yanf M."/>
            <person name="Daum C."/>
            <person name="Ng V."/>
            <person name="Clum A."/>
            <person name="Ohm R."/>
            <person name="Martin F."/>
            <person name="Silar P."/>
            <person name="Natvig D."/>
            <person name="Lalanne C."/>
            <person name="Gautier V."/>
            <person name="Ament-Velasquez S.L."/>
            <person name="Kruys A."/>
            <person name="Hutchinson M.I."/>
            <person name="Powell A.J."/>
            <person name="Barry K."/>
            <person name="Miller A.N."/>
            <person name="Grigoriev I.V."/>
            <person name="Debuchy R."/>
            <person name="Gladieux P."/>
            <person name="Thoren M.H."/>
            <person name="Johannesson H."/>
        </authorList>
    </citation>
    <scope>NUCLEOTIDE SEQUENCE</scope>
    <source>
        <strain evidence="1">PSN293</strain>
    </source>
</reference>
<dbReference type="Proteomes" id="UP001301769">
    <property type="component" value="Unassembled WGS sequence"/>
</dbReference>
<organism evidence="1 2">
    <name type="scientific">Rhypophila decipiens</name>
    <dbReference type="NCBI Taxonomy" id="261697"/>
    <lineage>
        <taxon>Eukaryota</taxon>
        <taxon>Fungi</taxon>
        <taxon>Dikarya</taxon>
        <taxon>Ascomycota</taxon>
        <taxon>Pezizomycotina</taxon>
        <taxon>Sordariomycetes</taxon>
        <taxon>Sordariomycetidae</taxon>
        <taxon>Sordariales</taxon>
        <taxon>Naviculisporaceae</taxon>
        <taxon>Rhypophila</taxon>
    </lineage>
</organism>